<dbReference type="GO" id="GO:0032259">
    <property type="term" value="P:methylation"/>
    <property type="evidence" value="ECO:0007669"/>
    <property type="project" value="UniProtKB-KW"/>
</dbReference>
<gene>
    <name evidence="8" type="primary">yfiC</name>
    <name evidence="8" type="ORF">NCTC13043_00984</name>
</gene>
<dbReference type="PANTHER" id="PTHR47739">
    <property type="entry name" value="TRNA1(VAL) (ADENINE(37)-N6)-METHYLTRANSFERASE"/>
    <property type="match status" value="1"/>
</dbReference>
<evidence type="ECO:0000256" key="3">
    <source>
        <dbReference type="ARBA" id="ARBA00022679"/>
    </source>
</evidence>
<evidence type="ECO:0000256" key="4">
    <source>
        <dbReference type="ARBA" id="ARBA00022691"/>
    </source>
</evidence>
<name>A0A379F173_9BACT</name>
<dbReference type="HAMAP" id="MF_01872">
    <property type="entry name" value="tRNA_methyltr_YfiC"/>
    <property type="match status" value="1"/>
</dbReference>
<evidence type="ECO:0000313" key="8">
    <source>
        <dbReference type="EMBL" id="SUC12381.1"/>
    </source>
</evidence>
<dbReference type="Gene3D" id="3.40.50.150">
    <property type="entry name" value="Vaccinia Virus protein VP39"/>
    <property type="match status" value="1"/>
</dbReference>
<dbReference type="EMBL" id="UGTP01000001">
    <property type="protein sequence ID" value="SUC12381.1"/>
    <property type="molecule type" value="Genomic_DNA"/>
</dbReference>
<dbReference type="GeneID" id="78570686"/>
<reference evidence="8 9" key="1">
    <citation type="submission" date="2018-06" db="EMBL/GenBank/DDBJ databases">
        <authorList>
            <consortium name="Pathogen Informatics"/>
            <person name="Doyle S."/>
        </authorList>
    </citation>
    <scope>NUCLEOTIDE SEQUENCE [LARGE SCALE GENOMIC DNA]</scope>
    <source>
        <strain evidence="8 9">NCTC13043</strain>
    </source>
</reference>
<dbReference type="CDD" id="cd02440">
    <property type="entry name" value="AdoMet_MTases"/>
    <property type="match status" value="1"/>
</dbReference>
<comment type="function">
    <text evidence="6">Specifically methylates the adenine in position 37 of tRNA(1)(Val) (anticodon cmo5UAC).</text>
</comment>
<keyword evidence="1 6" id="KW-0963">Cytoplasm</keyword>
<dbReference type="RefSeq" id="WP_115083200.1">
    <property type="nucleotide sequence ID" value="NZ_CAJPLF010000037.1"/>
</dbReference>
<keyword evidence="3 6" id="KW-0808">Transferase</keyword>
<dbReference type="InterPro" id="IPR007848">
    <property type="entry name" value="Small_mtfrase_dom"/>
</dbReference>
<proteinExistence type="inferred from homology"/>
<dbReference type="Proteomes" id="UP000254235">
    <property type="component" value="Unassembled WGS sequence"/>
</dbReference>
<evidence type="ECO:0000313" key="9">
    <source>
        <dbReference type="Proteomes" id="UP000254235"/>
    </source>
</evidence>
<evidence type="ECO:0000256" key="6">
    <source>
        <dbReference type="HAMAP-Rule" id="MF_01872"/>
    </source>
</evidence>
<evidence type="ECO:0000256" key="1">
    <source>
        <dbReference type="ARBA" id="ARBA00022490"/>
    </source>
</evidence>
<sequence>MGFTFKQFHIEQDECAMKVGTDGVLLGSWATGGKYILDIGTGTGLIALMLAQRFSSSHIDAIEIDTRAVMQAKRNVESSPFAEQITVKHCSLQNYSEKQGLYDAIVCNPPYFENSMKNRNENKTIARHTDTLPFNVLIKSAYKLLSSSGLFSLILPIDSYHIIEPEAISNGFSVLKKIFIQTTPYKHPKRVLIELGKIPSEYYSTTECLQDCNGKKSEWYRELTDEFYLK</sequence>
<keyword evidence="5 6" id="KW-0819">tRNA processing</keyword>
<dbReference type="GO" id="GO:0008033">
    <property type="term" value="P:tRNA processing"/>
    <property type="evidence" value="ECO:0007669"/>
    <property type="project" value="UniProtKB-UniRule"/>
</dbReference>
<dbReference type="InterPro" id="IPR022882">
    <property type="entry name" value="tRNA_adenine-N6_MeTrfase"/>
</dbReference>
<dbReference type="PRINTS" id="PR00507">
    <property type="entry name" value="N12N6MTFRASE"/>
</dbReference>
<evidence type="ECO:0000256" key="5">
    <source>
        <dbReference type="ARBA" id="ARBA00022694"/>
    </source>
</evidence>
<dbReference type="PANTHER" id="PTHR47739:SF1">
    <property type="entry name" value="TRNA1(VAL) (ADENINE(37)-N6)-METHYLTRANSFERASE"/>
    <property type="match status" value="1"/>
</dbReference>
<keyword evidence="4 6" id="KW-0949">S-adenosyl-L-methionine</keyword>
<organism evidence="8 9">
    <name type="scientific">Prevotella pallens</name>
    <dbReference type="NCBI Taxonomy" id="60133"/>
    <lineage>
        <taxon>Bacteria</taxon>
        <taxon>Pseudomonadati</taxon>
        <taxon>Bacteroidota</taxon>
        <taxon>Bacteroidia</taxon>
        <taxon>Bacteroidales</taxon>
        <taxon>Prevotellaceae</taxon>
        <taxon>Prevotella</taxon>
    </lineage>
</organism>
<dbReference type="PROSITE" id="PS00092">
    <property type="entry name" value="N6_MTASE"/>
    <property type="match status" value="1"/>
</dbReference>
<comment type="similarity">
    <text evidence="6">Belongs to the methyltransferase superfamily. tRNA (adenine-N(6)-)-methyltransferase family.</text>
</comment>
<evidence type="ECO:0000259" key="7">
    <source>
        <dbReference type="Pfam" id="PF05175"/>
    </source>
</evidence>
<dbReference type="Pfam" id="PF05175">
    <property type="entry name" value="MTS"/>
    <property type="match status" value="1"/>
</dbReference>
<dbReference type="InterPro" id="IPR002052">
    <property type="entry name" value="DNA_methylase_N6_adenine_CS"/>
</dbReference>
<dbReference type="GO" id="GO:0003676">
    <property type="term" value="F:nucleic acid binding"/>
    <property type="evidence" value="ECO:0007669"/>
    <property type="project" value="InterPro"/>
</dbReference>
<dbReference type="SUPFAM" id="SSF53335">
    <property type="entry name" value="S-adenosyl-L-methionine-dependent methyltransferases"/>
    <property type="match status" value="1"/>
</dbReference>
<dbReference type="GO" id="GO:0016430">
    <property type="term" value="F:tRNA (adenine-N6)-methyltransferase activity"/>
    <property type="evidence" value="ECO:0007669"/>
    <property type="project" value="UniProtKB-UniRule"/>
</dbReference>
<dbReference type="InterPro" id="IPR050210">
    <property type="entry name" value="tRNA_Adenine-N(6)_MTase"/>
</dbReference>
<comment type="subcellular location">
    <subcellularLocation>
        <location evidence="6">Cytoplasm</location>
    </subcellularLocation>
</comment>
<comment type="catalytic activity">
    <reaction evidence="6">
        <text>adenosine(37) in tRNA1(Val) + S-adenosyl-L-methionine = N(6)-methyladenosine(37) in tRNA1(Val) + S-adenosyl-L-homocysteine + H(+)</text>
        <dbReference type="Rhea" id="RHEA:43160"/>
        <dbReference type="Rhea" id="RHEA-COMP:10369"/>
        <dbReference type="Rhea" id="RHEA-COMP:10370"/>
        <dbReference type="ChEBI" id="CHEBI:15378"/>
        <dbReference type="ChEBI" id="CHEBI:57856"/>
        <dbReference type="ChEBI" id="CHEBI:59789"/>
        <dbReference type="ChEBI" id="CHEBI:74411"/>
        <dbReference type="ChEBI" id="CHEBI:74449"/>
        <dbReference type="EC" id="2.1.1.223"/>
    </reaction>
</comment>
<accession>A0A379F173</accession>
<protein>
    <recommendedName>
        <fullName evidence="6">tRNA1(Val) (adenine(37)-N6)-methyltransferase</fullName>
        <ecNumber evidence="6">2.1.1.223</ecNumber>
    </recommendedName>
    <alternativeName>
        <fullName evidence="6">tRNA m6A37 methyltransferase</fullName>
    </alternativeName>
</protein>
<dbReference type="OrthoDB" id="5383291at2"/>
<dbReference type="EC" id="2.1.1.223" evidence="6"/>
<dbReference type="AlphaFoldDB" id="A0A379F173"/>
<feature type="domain" description="Methyltransferase small" evidence="7">
    <location>
        <begin position="33"/>
        <end position="119"/>
    </location>
</feature>
<dbReference type="InterPro" id="IPR029063">
    <property type="entry name" value="SAM-dependent_MTases_sf"/>
</dbReference>
<dbReference type="GO" id="GO:0005737">
    <property type="term" value="C:cytoplasm"/>
    <property type="evidence" value="ECO:0007669"/>
    <property type="project" value="UniProtKB-SubCell"/>
</dbReference>
<keyword evidence="2 6" id="KW-0489">Methyltransferase</keyword>
<evidence type="ECO:0000256" key="2">
    <source>
        <dbReference type="ARBA" id="ARBA00022603"/>
    </source>
</evidence>